<gene>
    <name evidence="3" type="ORF">Ade02nite_95450</name>
</gene>
<proteinExistence type="predicted"/>
<feature type="coiled-coil region" evidence="1">
    <location>
        <begin position="875"/>
        <end position="920"/>
    </location>
</feature>
<keyword evidence="1" id="KW-0175">Coiled coil</keyword>
<evidence type="ECO:0000313" key="4">
    <source>
        <dbReference type="Proteomes" id="UP000609879"/>
    </source>
</evidence>
<feature type="coiled-coil region" evidence="1">
    <location>
        <begin position="292"/>
        <end position="347"/>
    </location>
</feature>
<feature type="compositionally biased region" description="Basic and acidic residues" evidence="2">
    <location>
        <begin position="481"/>
        <end position="493"/>
    </location>
</feature>
<accession>A0ABQ3YLM8</accession>
<evidence type="ECO:0000313" key="3">
    <source>
        <dbReference type="EMBL" id="GID80904.1"/>
    </source>
</evidence>
<dbReference type="Proteomes" id="UP000609879">
    <property type="component" value="Unassembled WGS sequence"/>
</dbReference>
<protein>
    <recommendedName>
        <fullName evidence="5">TIGR02680 family protein</fullName>
    </recommendedName>
</protein>
<dbReference type="SUPFAM" id="SSF52540">
    <property type="entry name" value="P-loop containing nucleoside triphosphate hydrolases"/>
    <property type="match status" value="1"/>
</dbReference>
<reference evidence="3 4" key="1">
    <citation type="submission" date="2021-01" db="EMBL/GenBank/DDBJ databases">
        <title>Whole genome shotgun sequence of Actinoplanes deccanensis NBRC 13994.</title>
        <authorList>
            <person name="Komaki H."/>
            <person name="Tamura T."/>
        </authorList>
    </citation>
    <scope>NUCLEOTIDE SEQUENCE [LARGE SCALE GENOMIC DNA]</scope>
    <source>
        <strain evidence="3 4">NBRC 13994</strain>
    </source>
</reference>
<dbReference type="InterPro" id="IPR027417">
    <property type="entry name" value="P-loop_NTPase"/>
</dbReference>
<evidence type="ECO:0008006" key="5">
    <source>
        <dbReference type="Google" id="ProtNLM"/>
    </source>
</evidence>
<dbReference type="PANTHER" id="PTHR45615">
    <property type="entry name" value="MYOSIN HEAVY CHAIN, NON-MUSCLE"/>
    <property type="match status" value="1"/>
</dbReference>
<name>A0ABQ3YLM8_9ACTN</name>
<evidence type="ECO:0000256" key="2">
    <source>
        <dbReference type="SAM" id="MobiDB-lite"/>
    </source>
</evidence>
<keyword evidence="4" id="KW-1185">Reference proteome</keyword>
<dbReference type="PANTHER" id="PTHR45615:SF40">
    <property type="entry name" value="MYOSIN HEAVY CHAIN, NON-MUSCLE"/>
    <property type="match status" value="1"/>
</dbReference>
<dbReference type="Pfam" id="PF13558">
    <property type="entry name" value="SbcC_Walker_B"/>
    <property type="match status" value="1"/>
</dbReference>
<evidence type="ECO:0000256" key="1">
    <source>
        <dbReference type="SAM" id="Coils"/>
    </source>
</evidence>
<comment type="caution">
    <text evidence="3">The sequence shown here is derived from an EMBL/GenBank/DDBJ whole genome shotgun (WGS) entry which is preliminary data.</text>
</comment>
<dbReference type="RefSeq" id="WP_203778107.1">
    <property type="nucleotide sequence ID" value="NZ_BAAABO010000040.1"/>
</dbReference>
<feature type="region of interest" description="Disordered" evidence="2">
    <location>
        <begin position="471"/>
        <end position="493"/>
    </location>
</feature>
<dbReference type="EMBL" id="BOMI01000210">
    <property type="protein sequence ID" value="GID80904.1"/>
    <property type="molecule type" value="Genomic_DNA"/>
</dbReference>
<organism evidence="3 4">
    <name type="scientific">Paractinoplanes deccanensis</name>
    <dbReference type="NCBI Taxonomy" id="113561"/>
    <lineage>
        <taxon>Bacteria</taxon>
        <taxon>Bacillati</taxon>
        <taxon>Actinomycetota</taxon>
        <taxon>Actinomycetes</taxon>
        <taxon>Micromonosporales</taxon>
        <taxon>Micromonosporaceae</taxon>
        <taxon>Paractinoplanes</taxon>
    </lineage>
</organism>
<sequence>MASADELSLFGDDLIAPAGHPERFTTRWRLVGAGLSNVWRYGDLLLTAPSGRLLLRGPNGTGKTTALEALWPYLLDLNAQRLAAGKARPTSLALLMREGADGHRRRCGYLWLTFAAPGGDGVRSYGVRLLFSESGSPAVRVMPFTAAGVPLKDFDLYGSNRAALSNEQFGDTIAAADGTVFDDEDSYVAHLATHIWRTADRPLIELANRVRAVRNPSLLGDVSPKAAADALREALPGVSDEVVTATAEALAESEATRAAFQRDRDAAAALERFAEAWAGHVIDVVGGAHTAATSAQRAVRDAERNLARVARNVQAAIGDHERAVAGEKEFKRQADELDVRIRALEESDSYQAAGRLADMQKRVDAENRAAAAERSKFAESVAASRSRAQNLRATAAEITADLNDLVGEAAAVDNRATPDHPLLTCTSTPRAAFHLDETSLDAGPTAVIRAEPARAATLAALWRELATGHRRSGNDAGLALTDRRETDNAEREAAEQAPVAARARVAAESAQRQLSAETAKAQQALRDLADAIDTWYADNHELAVLVGAGWHPDDADLLGADEPAQILTGIDGIAHTVRQAGAAAVADLKHRATLAGTEATRLTTAAEELRAEARTLRAGKLLPVPRPEWAGPAPDGHAFADAVDWHPAVISPAERALIETALAASGLLGAALHSDDVRTDRWQVDSTGEPVTPNLASVLIIDPDHPQARIAEQVLHRVALHDTSTPSAGLVIGRDGTYTAGPLQGRPPQLANAEHVGAAQRRAAALARADALDVEATGLDAQATEHHQTAQRLRGDAGRVQAALSDFPKSTAASRAEAIRAAAATRATETRQAADTAAELAAQLTETAEALRLAWEQRTRTRHLPIGIIELQQLRADGEHRARELDAKAKKLQERVLPRLDRLAATAAEDTENNERLNRQHAEATVIVERATRLAAEHQALVRAVGLDAATALAQHAEARGRRDNLEGRLGAAAKAVTEADNLVRELGFEKRRAEQRIEDAGPPLAAALRRLRVLLDVNGVSALLSVRPDQDDLIDALGSAVAGKRTISQRLLRERYDTCRTELAGLWTLDPGDTVETLDTYLLTHDSIGYAPPDAADAGRQLRDRAQQALNRAEESALRDFVIGRLPLAIGTAWVHIEDWVQAVNRKMRNASASSGVGVRIARSLSKDLTAAEATVHRLACTRTTLTAAEQTEVGEALQALIAAAPGATMAEQLTHAIDVRQWLDISYEIVRPDGQAHRWTSKTGLSGGERRLVVLAPMLAAVAAYYDQLGPTGLRLTALDEVPAEVDERGREGLARYLAELDLDLICTSYLWDGAPGAWDGIDAWDLEAGPDTTVVAFPMLVRGLHRLPEDPA</sequence>